<organism evidence="5 6">
    <name type="scientific">Naumannella cuiyingiana</name>
    <dbReference type="NCBI Taxonomy" id="1347891"/>
    <lineage>
        <taxon>Bacteria</taxon>
        <taxon>Bacillati</taxon>
        <taxon>Actinomycetota</taxon>
        <taxon>Actinomycetes</taxon>
        <taxon>Propionibacteriales</taxon>
        <taxon>Propionibacteriaceae</taxon>
        <taxon>Naumannella</taxon>
    </lineage>
</organism>
<dbReference type="InterPro" id="IPR051814">
    <property type="entry name" value="NAD(P)H-dep_FMN_reductase"/>
</dbReference>
<gene>
    <name evidence="5" type="ORF">GGQ54_002295</name>
</gene>
<keyword evidence="6" id="KW-1185">Reference proteome</keyword>
<dbReference type="Proteomes" id="UP000527616">
    <property type="component" value="Unassembled WGS sequence"/>
</dbReference>
<dbReference type="RefSeq" id="WP_179445523.1">
    <property type="nucleotide sequence ID" value="NZ_JACBZS010000001.1"/>
</dbReference>
<name>A0A7Z0ILL0_9ACTN</name>
<evidence type="ECO:0000256" key="3">
    <source>
        <dbReference type="ARBA" id="ARBA00023002"/>
    </source>
</evidence>
<reference evidence="5 6" key="1">
    <citation type="submission" date="2020-07" db="EMBL/GenBank/DDBJ databases">
        <title>Sequencing the genomes of 1000 actinobacteria strains.</title>
        <authorList>
            <person name="Klenk H.-P."/>
        </authorList>
    </citation>
    <scope>NUCLEOTIDE SEQUENCE [LARGE SCALE GENOMIC DNA]</scope>
    <source>
        <strain evidence="5 6">DSM 103164</strain>
    </source>
</reference>
<dbReference type="GO" id="GO:0052873">
    <property type="term" value="F:FMN reductase (NADPH) activity"/>
    <property type="evidence" value="ECO:0007669"/>
    <property type="project" value="UniProtKB-EC"/>
</dbReference>
<dbReference type="Pfam" id="PF03358">
    <property type="entry name" value="FMN_red"/>
    <property type="match status" value="1"/>
</dbReference>
<dbReference type="InterPro" id="IPR023932">
    <property type="entry name" value="CE1759_FMN_reduct"/>
</dbReference>
<keyword evidence="1" id="KW-0285">Flavoprotein</keyword>
<proteinExistence type="predicted"/>
<dbReference type="NCBIfam" id="TIGR04037">
    <property type="entry name" value="LLM_duo_CE1759"/>
    <property type="match status" value="1"/>
</dbReference>
<dbReference type="SUPFAM" id="SSF52218">
    <property type="entry name" value="Flavoproteins"/>
    <property type="match status" value="1"/>
</dbReference>
<evidence type="ECO:0000313" key="6">
    <source>
        <dbReference type="Proteomes" id="UP000527616"/>
    </source>
</evidence>
<dbReference type="PANTHER" id="PTHR43408:SF2">
    <property type="entry name" value="FMN REDUCTASE (NADPH)"/>
    <property type="match status" value="1"/>
</dbReference>
<accession>A0A7Z0ILL0</accession>
<keyword evidence="3 5" id="KW-0560">Oxidoreductase</keyword>
<evidence type="ECO:0000313" key="5">
    <source>
        <dbReference type="EMBL" id="NYI71735.1"/>
    </source>
</evidence>
<dbReference type="InterPro" id="IPR005025">
    <property type="entry name" value="FMN_Rdtase-like_dom"/>
</dbReference>
<evidence type="ECO:0000256" key="1">
    <source>
        <dbReference type="ARBA" id="ARBA00022630"/>
    </source>
</evidence>
<dbReference type="AlphaFoldDB" id="A0A7Z0ILL0"/>
<evidence type="ECO:0000256" key="2">
    <source>
        <dbReference type="ARBA" id="ARBA00022643"/>
    </source>
</evidence>
<sequence length="194" mass="20861">MKVAVITAGTGSPSSTKLLGDRLGEALLEQTDAELIKIDLREYARDLAGHLVTHVPTPELDQAMADVAGADAVIAVSPIFNGSYHGLFKMFFDALELGTLKDTPTLLAATGGSARHSLAIQNSMLPLFYYLGARVTPTAVFAASADWGDASSELPGRIRRAAGELAQLVDHEPIRERRDEFADVTPFEELLRRA</sequence>
<evidence type="ECO:0000259" key="4">
    <source>
        <dbReference type="Pfam" id="PF03358"/>
    </source>
</evidence>
<dbReference type="PANTHER" id="PTHR43408">
    <property type="entry name" value="FMN REDUCTASE (NADPH)"/>
    <property type="match status" value="1"/>
</dbReference>
<feature type="domain" description="NADPH-dependent FMN reductase-like" evidence="4">
    <location>
        <begin position="1"/>
        <end position="147"/>
    </location>
</feature>
<keyword evidence="2" id="KW-0288">FMN</keyword>
<dbReference type="InterPro" id="IPR029039">
    <property type="entry name" value="Flavoprotein-like_sf"/>
</dbReference>
<dbReference type="Gene3D" id="3.40.50.360">
    <property type="match status" value="1"/>
</dbReference>
<protein>
    <submittedName>
        <fullName evidence="5">FMN reductase</fullName>
        <ecNumber evidence="5">1.5.1.38</ecNumber>
    </submittedName>
</protein>
<dbReference type="EMBL" id="JACBZS010000001">
    <property type="protein sequence ID" value="NYI71735.1"/>
    <property type="molecule type" value="Genomic_DNA"/>
</dbReference>
<comment type="caution">
    <text evidence="5">The sequence shown here is derived from an EMBL/GenBank/DDBJ whole genome shotgun (WGS) entry which is preliminary data.</text>
</comment>
<dbReference type="EC" id="1.5.1.38" evidence="5"/>